<evidence type="ECO:0000313" key="2">
    <source>
        <dbReference type="Proteomes" id="UP000494172"/>
    </source>
</evidence>
<organism evidence="1 2">
    <name type="scientific">Burkholderia arboris</name>
    <dbReference type="NCBI Taxonomy" id="488730"/>
    <lineage>
        <taxon>Bacteria</taxon>
        <taxon>Pseudomonadati</taxon>
        <taxon>Pseudomonadota</taxon>
        <taxon>Betaproteobacteria</taxon>
        <taxon>Burkholderiales</taxon>
        <taxon>Burkholderiaceae</taxon>
        <taxon>Burkholderia</taxon>
        <taxon>Burkholderia cepacia complex</taxon>
    </lineage>
</organism>
<protein>
    <submittedName>
        <fullName evidence="1">Uncharacterized protein</fullName>
    </submittedName>
</protein>
<accession>A0A9Q9SRL2</accession>
<proteinExistence type="predicted"/>
<name>A0A9Q9SRL2_9BURK</name>
<evidence type="ECO:0000313" key="1">
    <source>
        <dbReference type="EMBL" id="VWC44773.1"/>
    </source>
</evidence>
<dbReference type="AlphaFoldDB" id="A0A9Q9SRL2"/>
<sequence>MRRPGPILFFYSLSMWRGCRYRLSMHMNVRTSFRSVVVASVELVLVWMVLGIGSVVLAQPVSELRPKHLEAASNTTVLAHAAQEVGIRKCYGAVAQVSARVFDRSVRADILLDWQRANPDIGPLFSLSGIEFPQSSALLSLVTVPGGAGGCSVLAERISSAPLSCSQVARSELTGYQATQLVKSVMVYADPTRPREVVVLVDAPPSCLILRRQVQFQWGAAP</sequence>
<dbReference type="Proteomes" id="UP000494172">
    <property type="component" value="Unassembled WGS sequence"/>
</dbReference>
<reference evidence="1 2" key="1">
    <citation type="submission" date="2019-09" db="EMBL/GenBank/DDBJ databases">
        <authorList>
            <person name="Depoorter E."/>
        </authorList>
    </citation>
    <scope>NUCLEOTIDE SEQUENCE [LARGE SCALE GENOMIC DNA]</scope>
    <source>
        <strain evidence="1">LMG 24066</strain>
    </source>
</reference>
<comment type="caution">
    <text evidence="1">The sequence shown here is derived from an EMBL/GenBank/DDBJ whole genome shotgun (WGS) entry which is preliminary data.</text>
</comment>
<gene>
    <name evidence="1" type="ORF">BAR24066_07269</name>
</gene>
<dbReference type="EMBL" id="CABVPX010000057">
    <property type="protein sequence ID" value="VWC44773.1"/>
    <property type="molecule type" value="Genomic_DNA"/>
</dbReference>